<name>A0ABW5DB32_9BACT</name>
<sequence>MDPTSPRVLVIMGVSGSGKTTVGLLLAARHGGRFFDADDFHPPENIAKMSSGIALDDDDRGPWLDRLRTEVIEKAAVGSLTVLACSALKNAYRKRLGLDQPCVSVVFLSGDSATLLARLESRSGHYMKSSLLDSQLGALEVPSQTEALHISIAEQPETIVETIEKHFHIR</sequence>
<keyword evidence="11" id="KW-1185">Reference proteome</keyword>
<dbReference type="Pfam" id="PF01202">
    <property type="entry name" value="SKI"/>
    <property type="match status" value="1"/>
</dbReference>
<dbReference type="SUPFAM" id="SSF52540">
    <property type="entry name" value="P-loop containing nucleoside triphosphate hydrolases"/>
    <property type="match status" value="1"/>
</dbReference>
<evidence type="ECO:0000256" key="2">
    <source>
        <dbReference type="ARBA" id="ARBA00008420"/>
    </source>
</evidence>
<dbReference type="InterPro" id="IPR031322">
    <property type="entry name" value="Shikimate/glucono_kinase"/>
</dbReference>
<dbReference type="Proteomes" id="UP001597375">
    <property type="component" value="Unassembled WGS sequence"/>
</dbReference>
<keyword evidence="4 9" id="KW-0808">Transferase</keyword>
<protein>
    <recommendedName>
        <fullName evidence="3 9">Gluconokinase</fullName>
        <ecNumber evidence="3 9">2.7.1.12</ecNumber>
    </recommendedName>
</protein>
<comment type="caution">
    <text evidence="10">The sequence shown here is derived from an EMBL/GenBank/DDBJ whole genome shotgun (WGS) entry which is preliminary data.</text>
</comment>
<evidence type="ECO:0000256" key="5">
    <source>
        <dbReference type="ARBA" id="ARBA00022741"/>
    </source>
</evidence>
<keyword evidence="5 9" id="KW-0547">Nucleotide-binding</keyword>
<evidence type="ECO:0000256" key="3">
    <source>
        <dbReference type="ARBA" id="ARBA00012054"/>
    </source>
</evidence>
<dbReference type="PRINTS" id="PR01100">
    <property type="entry name" value="SHIKIMTKNASE"/>
</dbReference>
<comment type="pathway">
    <text evidence="1">Carbohydrate acid metabolism.</text>
</comment>
<dbReference type="NCBIfam" id="TIGR01313">
    <property type="entry name" value="therm_gnt_kin"/>
    <property type="match status" value="1"/>
</dbReference>
<keyword evidence="6 9" id="KW-0418">Kinase</keyword>
<comment type="similarity">
    <text evidence="2 9">Belongs to the gluconokinase GntK/GntV family.</text>
</comment>
<evidence type="ECO:0000256" key="1">
    <source>
        <dbReference type="ARBA" id="ARBA00004761"/>
    </source>
</evidence>
<dbReference type="RefSeq" id="WP_386821477.1">
    <property type="nucleotide sequence ID" value="NZ_JBHUIT010000034.1"/>
</dbReference>
<evidence type="ECO:0000256" key="7">
    <source>
        <dbReference type="ARBA" id="ARBA00022840"/>
    </source>
</evidence>
<dbReference type="EMBL" id="JBHUIT010000034">
    <property type="protein sequence ID" value="MFD2258034.1"/>
    <property type="molecule type" value="Genomic_DNA"/>
</dbReference>
<comment type="catalytic activity">
    <reaction evidence="8 9">
        <text>D-gluconate + ATP = 6-phospho-D-gluconate + ADP + H(+)</text>
        <dbReference type="Rhea" id="RHEA:19433"/>
        <dbReference type="ChEBI" id="CHEBI:15378"/>
        <dbReference type="ChEBI" id="CHEBI:18391"/>
        <dbReference type="ChEBI" id="CHEBI:30616"/>
        <dbReference type="ChEBI" id="CHEBI:58759"/>
        <dbReference type="ChEBI" id="CHEBI:456216"/>
        <dbReference type="EC" id="2.7.1.12"/>
    </reaction>
</comment>
<dbReference type="EC" id="2.7.1.12" evidence="3 9"/>
<evidence type="ECO:0000256" key="8">
    <source>
        <dbReference type="ARBA" id="ARBA00048090"/>
    </source>
</evidence>
<evidence type="ECO:0000256" key="6">
    <source>
        <dbReference type="ARBA" id="ARBA00022777"/>
    </source>
</evidence>
<gene>
    <name evidence="10" type="ORF">ACFSSA_15240</name>
</gene>
<keyword evidence="7 9" id="KW-0067">ATP-binding</keyword>
<reference evidence="11" key="1">
    <citation type="journal article" date="2019" name="Int. J. Syst. Evol. Microbiol.">
        <title>The Global Catalogue of Microorganisms (GCM) 10K type strain sequencing project: providing services to taxonomists for standard genome sequencing and annotation.</title>
        <authorList>
            <consortium name="The Broad Institute Genomics Platform"/>
            <consortium name="The Broad Institute Genome Sequencing Center for Infectious Disease"/>
            <person name="Wu L."/>
            <person name="Ma J."/>
        </authorList>
    </citation>
    <scope>NUCLEOTIDE SEQUENCE [LARGE SCALE GENOMIC DNA]</scope>
    <source>
        <strain evidence="11">CGMCC 4.7106</strain>
    </source>
</reference>
<dbReference type="PANTHER" id="PTHR43442">
    <property type="entry name" value="GLUCONOKINASE-RELATED"/>
    <property type="match status" value="1"/>
</dbReference>
<dbReference type="CDD" id="cd02021">
    <property type="entry name" value="GntK"/>
    <property type="match status" value="1"/>
</dbReference>
<accession>A0ABW5DB32</accession>
<evidence type="ECO:0000313" key="10">
    <source>
        <dbReference type="EMBL" id="MFD2258034.1"/>
    </source>
</evidence>
<evidence type="ECO:0000256" key="9">
    <source>
        <dbReference type="RuleBase" id="RU363066"/>
    </source>
</evidence>
<organism evidence="10 11">
    <name type="scientific">Luteolibacter algae</name>
    <dbReference type="NCBI Taxonomy" id="454151"/>
    <lineage>
        <taxon>Bacteria</taxon>
        <taxon>Pseudomonadati</taxon>
        <taxon>Verrucomicrobiota</taxon>
        <taxon>Verrucomicrobiia</taxon>
        <taxon>Verrucomicrobiales</taxon>
        <taxon>Verrucomicrobiaceae</taxon>
        <taxon>Luteolibacter</taxon>
    </lineage>
</organism>
<dbReference type="PANTHER" id="PTHR43442:SF3">
    <property type="entry name" value="GLUCONOKINASE-RELATED"/>
    <property type="match status" value="1"/>
</dbReference>
<dbReference type="InterPro" id="IPR027417">
    <property type="entry name" value="P-loop_NTPase"/>
</dbReference>
<proteinExistence type="inferred from homology"/>
<evidence type="ECO:0000313" key="11">
    <source>
        <dbReference type="Proteomes" id="UP001597375"/>
    </source>
</evidence>
<evidence type="ECO:0000256" key="4">
    <source>
        <dbReference type="ARBA" id="ARBA00022679"/>
    </source>
</evidence>
<dbReference type="Gene3D" id="3.40.50.300">
    <property type="entry name" value="P-loop containing nucleotide triphosphate hydrolases"/>
    <property type="match status" value="1"/>
</dbReference>
<dbReference type="InterPro" id="IPR006001">
    <property type="entry name" value="Therm_gnt_kin"/>
</dbReference>